<evidence type="ECO:0000313" key="7">
    <source>
        <dbReference type="Proteomes" id="UP000799772"/>
    </source>
</evidence>
<feature type="compositionally biased region" description="Basic residues" evidence="5">
    <location>
        <begin position="248"/>
        <end position="258"/>
    </location>
</feature>
<dbReference type="PANTHER" id="PTHR17453:SF0">
    <property type="entry name" value="SIGNAL RECOGNITION PARTICLE 19 KDA PROTEIN"/>
    <property type="match status" value="1"/>
</dbReference>
<dbReference type="Proteomes" id="UP000799772">
    <property type="component" value="Unassembled WGS sequence"/>
</dbReference>
<gene>
    <name evidence="6" type="ORF">NA57DRAFT_70042</name>
</gene>
<sequence>MAHHARIEEVSDSDSDSDPSDMDPSDFDPPPLASNSIISPSSIPSTQSSRQEALQPTLSQSRSVQPDPELTKSWHCLYPVYFDSSRTRHEGRRVSKNMGVPNPLAREIVDAVAGLGVKVAFEPGKTHPKDWGNPGRVKVFLKEPGSRHVVKNKHHLYILVSTYLKAHPTTENSPLRLRIAGMPAPKGAPPPPEIPRGWKMGTVLPLHSPAVTGGGVSENFFKDMMAEMQGQAEGSSGGGGGGSGGEAKKKKDKKKVKA</sequence>
<dbReference type="GO" id="GO:0006617">
    <property type="term" value="P:SRP-dependent cotranslational protein targeting to membrane, signal sequence recognition"/>
    <property type="evidence" value="ECO:0007669"/>
    <property type="project" value="TreeGrafter"/>
</dbReference>
<evidence type="ECO:0000256" key="1">
    <source>
        <dbReference type="ARBA" id="ARBA00004496"/>
    </source>
</evidence>
<keyword evidence="7" id="KW-1185">Reference proteome</keyword>
<evidence type="ECO:0000313" key="6">
    <source>
        <dbReference type="EMBL" id="KAF2103833.1"/>
    </source>
</evidence>
<feature type="compositionally biased region" description="Gly residues" evidence="5">
    <location>
        <begin position="235"/>
        <end position="245"/>
    </location>
</feature>
<evidence type="ECO:0000256" key="5">
    <source>
        <dbReference type="SAM" id="MobiDB-lite"/>
    </source>
</evidence>
<dbReference type="OrthoDB" id="2190947at2759"/>
<keyword evidence="4" id="KW-0687">Ribonucleoprotein</keyword>
<dbReference type="GO" id="GO:0005786">
    <property type="term" value="C:signal recognition particle, endoplasmic reticulum targeting"/>
    <property type="evidence" value="ECO:0007669"/>
    <property type="project" value="UniProtKB-KW"/>
</dbReference>
<feature type="compositionally biased region" description="Polar residues" evidence="5">
    <location>
        <begin position="50"/>
        <end position="64"/>
    </location>
</feature>
<feature type="compositionally biased region" description="Low complexity" evidence="5">
    <location>
        <begin position="33"/>
        <end position="49"/>
    </location>
</feature>
<reference evidence="6" key="1">
    <citation type="journal article" date="2020" name="Stud. Mycol.">
        <title>101 Dothideomycetes genomes: a test case for predicting lifestyles and emergence of pathogens.</title>
        <authorList>
            <person name="Haridas S."/>
            <person name="Albert R."/>
            <person name="Binder M."/>
            <person name="Bloem J."/>
            <person name="Labutti K."/>
            <person name="Salamov A."/>
            <person name="Andreopoulos B."/>
            <person name="Baker S."/>
            <person name="Barry K."/>
            <person name="Bills G."/>
            <person name="Bluhm B."/>
            <person name="Cannon C."/>
            <person name="Castanera R."/>
            <person name="Culley D."/>
            <person name="Daum C."/>
            <person name="Ezra D."/>
            <person name="Gonzalez J."/>
            <person name="Henrissat B."/>
            <person name="Kuo A."/>
            <person name="Liang C."/>
            <person name="Lipzen A."/>
            <person name="Lutzoni F."/>
            <person name="Magnuson J."/>
            <person name="Mondo S."/>
            <person name="Nolan M."/>
            <person name="Ohm R."/>
            <person name="Pangilinan J."/>
            <person name="Park H.-J."/>
            <person name="Ramirez L."/>
            <person name="Alfaro M."/>
            <person name="Sun H."/>
            <person name="Tritt A."/>
            <person name="Yoshinaga Y."/>
            <person name="Zwiers L.-H."/>
            <person name="Turgeon B."/>
            <person name="Goodwin S."/>
            <person name="Spatafora J."/>
            <person name="Crous P."/>
            <person name="Grigoriev I."/>
        </authorList>
    </citation>
    <scope>NUCLEOTIDE SEQUENCE</scope>
    <source>
        <strain evidence="6">CBS 133067</strain>
    </source>
</reference>
<dbReference type="PANTHER" id="PTHR17453">
    <property type="entry name" value="SIGNAL RECOGNITION PARTICLE 19 KD PROTEIN"/>
    <property type="match status" value="1"/>
</dbReference>
<keyword evidence="3" id="KW-0733">Signal recognition particle</keyword>
<feature type="region of interest" description="Disordered" evidence="5">
    <location>
        <begin position="1"/>
        <end position="68"/>
    </location>
</feature>
<dbReference type="InterPro" id="IPR002778">
    <property type="entry name" value="Signal_recog_particle_SRP19"/>
</dbReference>
<name>A0A9P4IPR5_9PEZI</name>
<feature type="region of interest" description="Disordered" evidence="5">
    <location>
        <begin position="224"/>
        <end position="258"/>
    </location>
</feature>
<evidence type="ECO:0000256" key="3">
    <source>
        <dbReference type="ARBA" id="ARBA00023135"/>
    </source>
</evidence>
<dbReference type="Gene3D" id="3.30.56.30">
    <property type="entry name" value="Signal recognition particle, SRP19-like subunit"/>
    <property type="match status" value="1"/>
</dbReference>
<protein>
    <submittedName>
        <fullName evidence="6">Signal recognition particle, SRP19 subunit</fullName>
    </submittedName>
</protein>
<dbReference type="GO" id="GO:0008312">
    <property type="term" value="F:7S RNA binding"/>
    <property type="evidence" value="ECO:0007669"/>
    <property type="project" value="InterPro"/>
</dbReference>
<dbReference type="AlphaFoldDB" id="A0A9P4IPR5"/>
<comment type="subcellular location">
    <subcellularLocation>
        <location evidence="1">Cytoplasm</location>
    </subcellularLocation>
</comment>
<evidence type="ECO:0000256" key="4">
    <source>
        <dbReference type="ARBA" id="ARBA00023274"/>
    </source>
</evidence>
<keyword evidence="2" id="KW-0963">Cytoplasm</keyword>
<proteinExistence type="predicted"/>
<dbReference type="FunFam" id="3.30.56.30:FF:000003">
    <property type="entry name" value="Signal recognition particle SEC65 subunit"/>
    <property type="match status" value="1"/>
</dbReference>
<accession>A0A9P4IPR5</accession>
<dbReference type="SUPFAM" id="SSF69695">
    <property type="entry name" value="SRP19"/>
    <property type="match status" value="1"/>
</dbReference>
<comment type="caution">
    <text evidence="6">The sequence shown here is derived from an EMBL/GenBank/DDBJ whole genome shotgun (WGS) entry which is preliminary data.</text>
</comment>
<evidence type="ECO:0000256" key="2">
    <source>
        <dbReference type="ARBA" id="ARBA00022490"/>
    </source>
</evidence>
<organism evidence="6 7">
    <name type="scientific">Rhizodiscina lignyota</name>
    <dbReference type="NCBI Taxonomy" id="1504668"/>
    <lineage>
        <taxon>Eukaryota</taxon>
        <taxon>Fungi</taxon>
        <taxon>Dikarya</taxon>
        <taxon>Ascomycota</taxon>
        <taxon>Pezizomycotina</taxon>
        <taxon>Dothideomycetes</taxon>
        <taxon>Pleosporomycetidae</taxon>
        <taxon>Aulographales</taxon>
        <taxon>Rhizodiscinaceae</taxon>
        <taxon>Rhizodiscina</taxon>
    </lineage>
</organism>
<dbReference type="InterPro" id="IPR036521">
    <property type="entry name" value="SRP19-like_sf"/>
</dbReference>
<feature type="compositionally biased region" description="Acidic residues" evidence="5">
    <location>
        <begin position="10"/>
        <end position="26"/>
    </location>
</feature>
<dbReference type="Pfam" id="PF01922">
    <property type="entry name" value="SRP19"/>
    <property type="match status" value="1"/>
</dbReference>
<dbReference type="EMBL" id="ML978121">
    <property type="protein sequence ID" value="KAF2103833.1"/>
    <property type="molecule type" value="Genomic_DNA"/>
</dbReference>